<dbReference type="Gene3D" id="1.10.101.10">
    <property type="entry name" value="PGBD-like superfamily/PGBD"/>
    <property type="match status" value="1"/>
</dbReference>
<reference evidence="3" key="1">
    <citation type="journal article" date="2019" name="Int. J. Syst. Evol. Microbiol.">
        <title>The Global Catalogue of Microorganisms (GCM) 10K type strain sequencing project: providing services to taxonomists for standard genome sequencing and annotation.</title>
        <authorList>
            <consortium name="The Broad Institute Genomics Platform"/>
            <consortium name="The Broad Institute Genome Sequencing Center for Infectious Disease"/>
            <person name="Wu L."/>
            <person name="Ma J."/>
        </authorList>
    </citation>
    <scope>NUCLEOTIDE SEQUENCE [LARGE SCALE GENOMIC DNA]</scope>
    <source>
        <strain evidence="3">ZS-35-S2</strain>
    </source>
</reference>
<proteinExistence type="predicted"/>
<feature type="domain" description="Peptidoglycan binding-like" evidence="1">
    <location>
        <begin position="122"/>
        <end position="173"/>
    </location>
</feature>
<dbReference type="SUPFAM" id="SSF47090">
    <property type="entry name" value="PGBD-like"/>
    <property type="match status" value="1"/>
</dbReference>
<comment type="caution">
    <text evidence="2">The sequence shown here is derived from an EMBL/GenBank/DDBJ whole genome shotgun (WGS) entry which is preliminary data.</text>
</comment>
<dbReference type="Proteomes" id="UP001596203">
    <property type="component" value="Unassembled WGS sequence"/>
</dbReference>
<dbReference type="EMBL" id="JBHSPR010000007">
    <property type="protein sequence ID" value="MFC6016351.1"/>
    <property type="molecule type" value="Genomic_DNA"/>
</dbReference>
<sequence>MKRPLRTTTVIGSAVVAAGAVTAAAIGFGGGNSPPASSDAGRTAATASVTRTTLTRTQQVNGTLGYGTPVTVNGRGRGVVTWLPPLGATIRRGQPVYESDNVAVPLFYGGLPLYRQLRSGDTGEDVTEIERNLAALGYSGFTVDTSYTSATASAVRRWQKSLGLTRTGVFDPASVVVAPTTVRVASLVGHLGDPATGAMLTYVGTIRIVSIALDVTLQHLVRPGLPATVTLPTGQTVDGTLATVGTVASAAEEQGEPATIEVTVSVADQSKLGTFDQAPVIVSVVSETAENVLTVPVAALVALAEGGYGVQVVTGATSRYVAVHLGMFADGRVQVTGEGVVEGTLVGVPS</sequence>
<dbReference type="Gene3D" id="2.40.420.20">
    <property type="match status" value="1"/>
</dbReference>
<accession>A0ABW1K587</accession>
<dbReference type="InterPro" id="IPR036366">
    <property type="entry name" value="PGBDSf"/>
</dbReference>
<name>A0ABW1K587_9ACTN</name>
<dbReference type="InterPro" id="IPR036365">
    <property type="entry name" value="PGBD-like_sf"/>
</dbReference>
<dbReference type="RefSeq" id="WP_377419631.1">
    <property type="nucleotide sequence ID" value="NZ_JBHSPR010000007.1"/>
</dbReference>
<protein>
    <submittedName>
        <fullName evidence="2">Peptidoglycan-binding protein</fullName>
    </submittedName>
</protein>
<evidence type="ECO:0000313" key="2">
    <source>
        <dbReference type="EMBL" id="MFC6016351.1"/>
    </source>
</evidence>
<gene>
    <name evidence="2" type="ORF">ACFP2T_09085</name>
</gene>
<evidence type="ECO:0000259" key="1">
    <source>
        <dbReference type="Pfam" id="PF01471"/>
    </source>
</evidence>
<dbReference type="InterPro" id="IPR002477">
    <property type="entry name" value="Peptidoglycan-bd-like"/>
</dbReference>
<organism evidence="2 3">
    <name type="scientific">Plantactinospora solaniradicis</name>
    <dbReference type="NCBI Taxonomy" id="1723736"/>
    <lineage>
        <taxon>Bacteria</taxon>
        <taxon>Bacillati</taxon>
        <taxon>Actinomycetota</taxon>
        <taxon>Actinomycetes</taxon>
        <taxon>Micromonosporales</taxon>
        <taxon>Micromonosporaceae</taxon>
        <taxon>Plantactinospora</taxon>
    </lineage>
</organism>
<evidence type="ECO:0000313" key="3">
    <source>
        <dbReference type="Proteomes" id="UP001596203"/>
    </source>
</evidence>
<keyword evidence="3" id="KW-1185">Reference proteome</keyword>
<dbReference type="Pfam" id="PF01471">
    <property type="entry name" value="PG_binding_1"/>
    <property type="match status" value="1"/>
</dbReference>